<dbReference type="AlphaFoldDB" id="A0A7W4XWQ1"/>
<name>A0A7W4XWQ1_KINRA</name>
<organism evidence="2 3">
    <name type="scientific">Kineococcus radiotolerans</name>
    <dbReference type="NCBI Taxonomy" id="131568"/>
    <lineage>
        <taxon>Bacteria</taxon>
        <taxon>Bacillati</taxon>
        <taxon>Actinomycetota</taxon>
        <taxon>Actinomycetes</taxon>
        <taxon>Kineosporiales</taxon>
        <taxon>Kineosporiaceae</taxon>
        <taxon>Kineococcus</taxon>
    </lineage>
</organism>
<keyword evidence="1" id="KW-0812">Transmembrane</keyword>
<evidence type="ECO:0000313" key="2">
    <source>
        <dbReference type="EMBL" id="MBB2900439.1"/>
    </source>
</evidence>
<dbReference type="Proteomes" id="UP000533269">
    <property type="component" value="Unassembled WGS sequence"/>
</dbReference>
<reference evidence="2 3" key="2">
    <citation type="submission" date="2020-08" db="EMBL/GenBank/DDBJ databases">
        <authorList>
            <person name="Partida-Martinez L."/>
            <person name="Huntemann M."/>
            <person name="Clum A."/>
            <person name="Wang J."/>
            <person name="Palaniappan K."/>
            <person name="Ritter S."/>
            <person name="Chen I.-M."/>
            <person name="Stamatis D."/>
            <person name="Reddy T."/>
            <person name="O'Malley R."/>
            <person name="Daum C."/>
            <person name="Shapiro N."/>
            <person name="Ivanova N."/>
            <person name="Kyrpides N."/>
            <person name="Woyke T."/>
        </authorList>
    </citation>
    <scope>NUCLEOTIDE SEQUENCE [LARGE SCALE GENOMIC DNA]</scope>
    <source>
        <strain evidence="2 3">AS2.23</strain>
    </source>
</reference>
<protein>
    <submittedName>
        <fullName evidence="2">Na+/glutamate symporter</fullName>
    </submittedName>
</protein>
<keyword evidence="1" id="KW-1133">Transmembrane helix</keyword>
<sequence length="35" mass="4145">MHALEVFFLVLLIVVSIVIAWFACFVVYRLYKGQR</sequence>
<accession>A0A7W4XWQ1</accession>
<feature type="transmembrane region" description="Helical" evidence="1">
    <location>
        <begin position="6"/>
        <end position="31"/>
    </location>
</feature>
<gene>
    <name evidence="2" type="ORF">FHR75_001227</name>
</gene>
<evidence type="ECO:0000313" key="3">
    <source>
        <dbReference type="Proteomes" id="UP000533269"/>
    </source>
</evidence>
<proteinExistence type="predicted"/>
<dbReference type="EMBL" id="JACHVY010000001">
    <property type="protein sequence ID" value="MBB2900439.1"/>
    <property type="molecule type" value="Genomic_DNA"/>
</dbReference>
<comment type="caution">
    <text evidence="2">The sequence shown here is derived from an EMBL/GenBank/DDBJ whole genome shotgun (WGS) entry which is preliminary data.</text>
</comment>
<reference evidence="2 3" key="1">
    <citation type="submission" date="2020-08" db="EMBL/GenBank/DDBJ databases">
        <title>The Agave Microbiome: Exploring the role of microbial communities in plant adaptations to desert environments.</title>
        <authorList>
            <person name="Partida-Martinez L.P."/>
        </authorList>
    </citation>
    <scope>NUCLEOTIDE SEQUENCE [LARGE SCALE GENOMIC DNA]</scope>
    <source>
        <strain evidence="2 3">AS2.23</strain>
    </source>
</reference>
<evidence type="ECO:0000256" key="1">
    <source>
        <dbReference type="SAM" id="Phobius"/>
    </source>
</evidence>
<keyword evidence="1" id="KW-0472">Membrane</keyword>